<evidence type="ECO:0000313" key="3">
    <source>
        <dbReference type="Proteomes" id="UP000287651"/>
    </source>
</evidence>
<gene>
    <name evidence="2" type="ORF">B296_00013839</name>
</gene>
<protein>
    <submittedName>
        <fullName evidence="2">Uncharacterized protein</fullName>
    </submittedName>
</protein>
<dbReference type="AlphaFoldDB" id="A0A427AS45"/>
<accession>A0A427AS45</accession>
<dbReference type="Proteomes" id="UP000287651">
    <property type="component" value="Unassembled WGS sequence"/>
</dbReference>
<keyword evidence="1" id="KW-0472">Membrane</keyword>
<dbReference type="EMBL" id="AMZH03001505">
    <property type="protein sequence ID" value="RRT79061.1"/>
    <property type="molecule type" value="Genomic_DNA"/>
</dbReference>
<comment type="caution">
    <text evidence="2">The sequence shown here is derived from an EMBL/GenBank/DDBJ whole genome shotgun (WGS) entry which is preliminary data.</text>
</comment>
<feature type="transmembrane region" description="Helical" evidence="1">
    <location>
        <begin position="75"/>
        <end position="100"/>
    </location>
</feature>
<name>A0A427AS45_ENSVE</name>
<sequence length="134" mass="13987">MGGLVMVLVAEVLMDTEEALMDMEAVTDMAATTMKVAQAMVMAEVITMVACLAMVPATDPITAAGLCMVEVDMVVAIYMVAQADIVVGMVVMAVAGGATVTGTTPMASEILFQTTEEIISVTSEVIIHVDFPDH</sequence>
<evidence type="ECO:0000256" key="1">
    <source>
        <dbReference type="SAM" id="Phobius"/>
    </source>
</evidence>
<organism evidence="2 3">
    <name type="scientific">Ensete ventricosum</name>
    <name type="common">Abyssinian banana</name>
    <name type="synonym">Musa ensete</name>
    <dbReference type="NCBI Taxonomy" id="4639"/>
    <lineage>
        <taxon>Eukaryota</taxon>
        <taxon>Viridiplantae</taxon>
        <taxon>Streptophyta</taxon>
        <taxon>Embryophyta</taxon>
        <taxon>Tracheophyta</taxon>
        <taxon>Spermatophyta</taxon>
        <taxon>Magnoliopsida</taxon>
        <taxon>Liliopsida</taxon>
        <taxon>Zingiberales</taxon>
        <taxon>Musaceae</taxon>
        <taxon>Ensete</taxon>
    </lineage>
</organism>
<evidence type="ECO:0000313" key="2">
    <source>
        <dbReference type="EMBL" id="RRT79061.1"/>
    </source>
</evidence>
<keyword evidence="1" id="KW-0812">Transmembrane</keyword>
<reference evidence="2 3" key="1">
    <citation type="journal article" date="2014" name="Agronomy (Basel)">
        <title>A Draft Genome Sequence for Ensete ventricosum, the Drought-Tolerant Tree Against Hunger.</title>
        <authorList>
            <person name="Harrison J."/>
            <person name="Moore K.A."/>
            <person name="Paszkiewicz K."/>
            <person name="Jones T."/>
            <person name="Grant M."/>
            <person name="Ambacheew D."/>
            <person name="Muzemil S."/>
            <person name="Studholme D.J."/>
        </authorList>
    </citation>
    <scope>NUCLEOTIDE SEQUENCE [LARGE SCALE GENOMIC DNA]</scope>
</reference>
<keyword evidence="1" id="KW-1133">Transmembrane helix</keyword>
<proteinExistence type="predicted"/>